<feature type="binding site" evidence="7">
    <location>
        <position position="111"/>
    </location>
    <ligand>
        <name>phosphate</name>
        <dbReference type="ChEBI" id="CHEBI:43474"/>
    </ligand>
</feature>
<dbReference type="AlphaFoldDB" id="G5H7V7"/>
<keyword evidence="4 6" id="KW-0328">Glycosyltransferase</keyword>
<dbReference type="HOGENOM" id="CLU_054456_1_0_10"/>
<dbReference type="CDD" id="cd09009">
    <property type="entry name" value="PNP-EcPNPII_like"/>
    <property type="match status" value="1"/>
</dbReference>
<keyword evidence="3" id="KW-0597">Phosphoprotein</keyword>
<dbReference type="InterPro" id="IPR011270">
    <property type="entry name" value="Pur_Nuc_Pase_Ino/Guo-sp"/>
</dbReference>
<dbReference type="Pfam" id="PF01048">
    <property type="entry name" value="PNP_UDP_1"/>
    <property type="match status" value="1"/>
</dbReference>
<dbReference type="NCBIfam" id="NF006054">
    <property type="entry name" value="PRK08202.1"/>
    <property type="match status" value="1"/>
</dbReference>
<dbReference type="SUPFAM" id="SSF53167">
    <property type="entry name" value="Purine and uridine phosphorylases"/>
    <property type="match status" value="1"/>
</dbReference>
<evidence type="ECO:0000256" key="4">
    <source>
        <dbReference type="ARBA" id="ARBA00022676"/>
    </source>
</evidence>
<comment type="similarity">
    <text evidence="2 6">Belongs to the PNP/MTAP phosphorylase family.</text>
</comment>
<organism evidence="9 10">
    <name type="scientific">Alistipes indistinctus YIT 12060</name>
    <dbReference type="NCBI Taxonomy" id="742725"/>
    <lineage>
        <taxon>Bacteria</taxon>
        <taxon>Pseudomonadati</taxon>
        <taxon>Bacteroidota</taxon>
        <taxon>Bacteroidia</taxon>
        <taxon>Bacteroidales</taxon>
        <taxon>Rikenellaceae</taxon>
        <taxon>Alistipes</taxon>
    </lineage>
</organism>
<dbReference type="InterPro" id="IPR000845">
    <property type="entry name" value="Nucleoside_phosphorylase_d"/>
</dbReference>
<evidence type="ECO:0000256" key="3">
    <source>
        <dbReference type="ARBA" id="ARBA00022553"/>
    </source>
</evidence>
<feature type="binding site" evidence="7">
    <location>
        <begin position="79"/>
        <end position="81"/>
    </location>
    <ligand>
        <name>phosphate</name>
        <dbReference type="ChEBI" id="CHEBI:43474"/>
    </ligand>
</feature>
<accession>G5H7V7</accession>
<protein>
    <recommendedName>
        <fullName evidence="6">Purine nucleoside phosphorylase</fullName>
        <ecNumber evidence="6">2.4.2.1</ecNumber>
    </recommendedName>
    <alternativeName>
        <fullName evidence="6">Inosine-guanosine phosphorylase</fullName>
    </alternativeName>
</protein>
<sequence length="267" mass="28952">MLQQIKNTASFIRNKVDFKPQVGIILGSGLGGLADNIQVVAQLDYKDIPGFPVSTVAGHAGRLIFGMLGGKRVVAMQGRFHYYEGYTPQQVVFPVRVLKMLGIEYLFVSNAGGGVNPDFHVGDVMVITDHINMIPNPLIGPNPEELGPRFPDMSEAYSRELIALADGIAEREGIALQHGCYWGGTGPTYETPAEYRFFHIAGADSVGMSTTPEVIAARHMGLPVFAVSVITNIGLSGLKSTHEEVQQEGRKAQQKMARLFIALLEAL</sequence>
<dbReference type="OrthoDB" id="1523230at2"/>
<dbReference type="PATRIC" id="fig|742725.3.peg.811"/>
<feature type="binding site" evidence="7">
    <location>
        <position position="209"/>
    </location>
    <ligand>
        <name>phosphate</name>
        <dbReference type="ChEBI" id="CHEBI:43474"/>
    </ligand>
</feature>
<dbReference type="Gene3D" id="3.40.50.1580">
    <property type="entry name" value="Nucleoside phosphorylase domain"/>
    <property type="match status" value="1"/>
</dbReference>
<feature type="binding site" evidence="7">
    <location>
        <position position="190"/>
    </location>
    <ligand>
        <name>a purine D-ribonucleoside</name>
        <dbReference type="ChEBI" id="CHEBI:142355"/>
    </ligand>
</feature>
<dbReference type="PANTHER" id="PTHR11904">
    <property type="entry name" value="METHYLTHIOADENOSINE/PURINE NUCLEOSIDE PHOSPHORYLASE"/>
    <property type="match status" value="1"/>
</dbReference>
<reference evidence="9 10" key="1">
    <citation type="submission" date="2011-08" db="EMBL/GenBank/DDBJ databases">
        <title>The Genome Sequence of Alistipes indistinctus YIT 12060.</title>
        <authorList>
            <consortium name="The Broad Institute Genome Sequencing Platform"/>
            <person name="Earl A."/>
            <person name="Ward D."/>
            <person name="Feldgarden M."/>
            <person name="Gevers D."/>
            <person name="Morotomi M."/>
            <person name="Young S.K."/>
            <person name="Zeng Q."/>
            <person name="Gargeya S."/>
            <person name="Fitzgerald M."/>
            <person name="Haas B."/>
            <person name="Abouelleil A."/>
            <person name="Alvarado L."/>
            <person name="Arachchi H.M."/>
            <person name="Berlin A."/>
            <person name="Brown A."/>
            <person name="Chapman S.B."/>
            <person name="Chen Z."/>
            <person name="Dunbar C."/>
            <person name="Freedman E."/>
            <person name="Gearin G."/>
            <person name="Gellesch M."/>
            <person name="Goldberg J."/>
            <person name="Griggs A."/>
            <person name="Gujja S."/>
            <person name="Heiman D."/>
            <person name="Howarth C."/>
            <person name="Larson L."/>
            <person name="Lui A."/>
            <person name="MacDonald P.J.P."/>
            <person name="Montmayeur A."/>
            <person name="Murphy C."/>
            <person name="Neiman D."/>
            <person name="Pearson M."/>
            <person name="Priest M."/>
            <person name="Roberts A."/>
            <person name="Saif S."/>
            <person name="Shea T."/>
            <person name="Shenoy N."/>
            <person name="Sisk P."/>
            <person name="Stolte C."/>
            <person name="Sykes S."/>
            <person name="Wortman J."/>
            <person name="Nusbaum C."/>
            <person name="Birren B."/>
        </authorList>
    </citation>
    <scope>NUCLEOTIDE SEQUENCE [LARGE SCALE GENOMIC DNA]</scope>
    <source>
        <strain evidence="9 10">YIT 12060</strain>
    </source>
</reference>
<evidence type="ECO:0000256" key="2">
    <source>
        <dbReference type="ARBA" id="ARBA00006751"/>
    </source>
</evidence>
<evidence type="ECO:0000256" key="1">
    <source>
        <dbReference type="ARBA" id="ARBA00005058"/>
    </source>
</evidence>
<feature type="binding site" evidence="7">
    <location>
        <position position="28"/>
    </location>
    <ligand>
        <name>phosphate</name>
        <dbReference type="ChEBI" id="CHEBI:43474"/>
    </ligand>
</feature>
<comment type="function">
    <text evidence="6">The purine nucleoside phosphorylases catalyze the phosphorolytic breakdown of the N-glycosidic bond in the beta-(deoxy)ribonucleoside molecules, with the formation of the corresponding free purine bases and pentose-1-phosphate.</text>
</comment>
<keyword evidence="10" id="KW-1185">Reference proteome</keyword>
<dbReference type="NCBIfam" id="TIGR01700">
    <property type="entry name" value="PNPH"/>
    <property type="match status" value="1"/>
</dbReference>
<evidence type="ECO:0000313" key="9">
    <source>
        <dbReference type="EMBL" id="EHB92556.1"/>
    </source>
</evidence>
<dbReference type="GeneID" id="92816226"/>
<feature type="binding site" evidence="7">
    <location>
        <position position="232"/>
    </location>
    <ligand>
        <name>a purine D-ribonucleoside</name>
        <dbReference type="ChEBI" id="CHEBI:142355"/>
    </ligand>
</feature>
<dbReference type="NCBIfam" id="TIGR01697">
    <property type="entry name" value="PNPH-PUNA-XAPA"/>
    <property type="match status" value="1"/>
</dbReference>
<comment type="pathway">
    <text evidence="1 6">Purine metabolism; purine nucleoside salvage.</text>
</comment>
<dbReference type="InterPro" id="IPR035994">
    <property type="entry name" value="Nucleoside_phosphorylase_sf"/>
</dbReference>
<evidence type="ECO:0000256" key="5">
    <source>
        <dbReference type="ARBA" id="ARBA00022679"/>
    </source>
</evidence>
<evidence type="ECO:0000256" key="6">
    <source>
        <dbReference type="PIRNR" id="PIRNR000477"/>
    </source>
</evidence>
<keyword evidence="5 6" id="KW-0808">Transferase</keyword>
<dbReference type="InterPro" id="IPR011268">
    <property type="entry name" value="Purine_phosphorylase"/>
</dbReference>
<proteinExistence type="inferred from homology"/>
<dbReference type="UniPathway" id="UPA00606"/>
<dbReference type="EMBL" id="ADLD01000009">
    <property type="protein sequence ID" value="EHB92556.1"/>
    <property type="molecule type" value="Genomic_DNA"/>
</dbReference>
<feature type="binding site" evidence="7">
    <location>
        <position position="59"/>
    </location>
    <ligand>
        <name>phosphate</name>
        <dbReference type="ChEBI" id="CHEBI:43474"/>
    </ligand>
</feature>
<evidence type="ECO:0000256" key="7">
    <source>
        <dbReference type="PIRSR" id="PIRSR000477-2"/>
    </source>
</evidence>
<gene>
    <name evidence="9" type="ORF">HMPREF9450_00760</name>
</gene>
<comment type="caution">
    <text evidence="9">The sequence shown here is derived from an EMBL/GenBank/DDBJ whole genome shotgun (WGS) entry which is preliminary data.</text>
</comment>
<name>G5H7V7_9BACT</name>
<feature type="domain" description="Nucleoside phosphorylase" evidence="8">
    <location>
        <begin position="22"/>
        <end position="265"/>
    </location>
</feature>
<dbReference type="GO" id="GO:0004731">
    <property type="term" value="F:purine-nucleoside phosphorylase activity"/>
    <property type="evidence" value="ECO:0007669"/>
    <property type="project" value="UniProtKB-EC"/>
</dbReference>
<dbReference type="GO" id="GO:0005737">
    <property type="term" value="C:cytoplasm"/>
    <property type="evidence" value="ECO:0007669"/>
    <property type="project" value="TreeGrafter"/>
</dbReference>
<evidence type="ECO:0000313" key="10">
    <source>
        <dbReference type="Proteomes" id="UP000006008"/>
    </source>
</evidence>
<dbReference type="STRING" id="742725.HMPREF9450_00760"/>
<dbReference type="EC" id="2.4.2.1" evidence="6"/>
<dbReference type="GO" id="GO:0009116">
    <property type="term" value="P:nucleoside metabolic process"/>
    <property type="evidence" value="ECO:0007669"/>
    <property type="project" value="InterPro"/>
</dbReference>
<dbReference type="Proteomes" id="UP000006008">
    <property type="component" value="Unassembled WGS sequence"/>
</dbReference>
<dbReference type="eggNOG" id="COG0005">
    <property type="taxonomic scope" value="Bacteria"/>
</dbReference>
<dbReference type="PIRSF" id="PIRSF000477">
    <property type="entry name" value="PurNPase"/>
    <property type="match status" value="1"/>
</dbReference>
<evidence type="ECO:0000259" key="8">
    <source>
        <dbReference type="Pfam" id="PF01048"/>
    </source>
</evidence>
<dbReference type="RefSeq" id="WP_009133566.1">
    <property type="nucleotide sequence ID" value="NZ_CP102250.1"/>
</dbReference>
<dbReference type="PANTHER" id="PTHR11904:SF9">
    <property type="entry name" value="PURINE NUCLEOSIDE PHOSPHORYLASE-RELATED"/>
    <property type="match status" value="1"/>
</dbReference>
<dbReference type="FunFam" id="3.40.50.1580:FF:000010">
    <property type="entry name" value="Purine nucleoside phosphorylase"/>
    <property type="match status" value="1"/>
</dbReference>